<gene>
    <name evidence="2" type="ORF">GCM10007968_26130</name>
</gene>
<sequence length="129" mass="14313">MIESVLSRENALFLIAESGGQIVGNLDFSGGSKSRTAHTGEFGISVLKDYWGEGIGKALVAELINWAHKNDVIRKINLRVRTDNARAIRLYKSFGFEEEGTIRRDFLIDGVFYDSLQMGLPIDPSNPPI</sequence>
<dbReference type="Proteomes" id="UP000654670">
    <property type="component" value="Unassembled WGS sequence"/>
</dbReference>
<dbReference type="InterPro" id="IPR000182">
    <property type="entry name" value="GNAT_dom"/>
</dbReference>
<protein>
    <recommendedName>
        <fullName evidence="1">N-acetyltransferase domain-containing protein</fullName>
    </recommendedName>
</protein>
<name>A0A917S756_9BACL</name>
<dbReference type="Pfam" id="PF00583">
    <property type="entry name" value="Acetyltransf_1"/>
    <property type="match status" value="1"/>
</dbReference>
<dbReference type="PANTHER" id="PTHR43415">
    <property type="entry name" value="SPERMIDINE N(1)-ACETYLTRANSFERASE"/>
    <property type="match status" value="1"/>
</dbReference>
<feature type="domain" description="N-acetyltransferase" evidence="1">
    <location>
        <begin position="1"/>
        <end position="123"/>
    </location>
</feature>
<dbReference type="RefSeq" id="WP_229727618.1">
    <property type="nucleotide sequence ID" value="NZ_BMOK01000013.1"/>
</dbReference>
<dbReference type="EMBL" id="BMOK01000013">
    <property type="protein sequence ID" value="GGL60927.1"/>
    <property type="molecule type" value="Genomic_DNA"/>
</dbReference>
<organism evidence="2 3">
    <name type="scientific">Sporolactobacillus putidus</name>
    <dbReference type="NCBI Taxonomy" id="492735"/>
    <lineage>
        <taxon>Bacteria</taxon>
        <taxon>Bacillati</taxon>
        <taxon>Bacillota</taxon>
        <taxon>Bacilli</taxon>
        <taxon>Bacillales</taxon>
        <taxon>Sporolactobacillaceae</taxon>
        <taxon>Sporolactobacillus</taxon>
    </lineage>
</organism>
<evidence type="ECO:0000259" key="1">
    <source>
        <dbReference type="PROSITE" id="PS51186"/>
    </source>
</evidence>
<dbReference type="AlphaFoldDB" id="A0A917S756"/>
<dbReference type="Gene3D" id="3.40.630.30">
    <property type="match status" value="1"/>
</dbReference>
<reference evidence="2" key="2">
    <citation type="submission" date="2020-09" db="EMBL/GenBank/DDBJ databases">
        <authorList>
            <person name="Sun Q."/>
            <person name="Ohkuma M."/>
        </authorList>
    </citation>
    <scope>NUCLEOTIDE SEQUENCE</scope>
    <source>
        <strain evidence="2">JCM 15325</strain>
    </source>
</reference>
<dbReference type="CDD" id="cd04301">
    <property type="entry name" value="NAT_SF"/>
    <property type="match status" value="1"/>
</dbReference>
<dbReference type="PROSITE" id="PS51186">
    <property type="entry name" value="GNAT"/>
    <property type="match status" value="1"/>
</dbReference>
<comment type="caution">
    <text evidence="2">The sequence shown here is derived from an EMBL/GenBank/DDBJ whole genome shotgun (WGS) entry which is preliminary data.</text>
</comment>
<accession>A0A917S756</accession>
<reference evidence="2" key="1">
    <citation type="journal article" date="2014" name="Int. J. Syst. Evol. Microbiol.">
        <title>Complete genome sequence of Corynebacterium casei LMG S-19264T (=DSM 44701T), isolated from a smear-ripened cheese.</title>
        <authorList>
            <consortium name="US DOE Joint Genome Institute (JGI-PGF)"/>
            <person name="Walter F."/>
            <person name="Albersmeier A."/>
            <person name="Kalinowski J."/>
            <person name="Ruckert C."/>
        </authorList>
    </citation>
    <scope>NUCLEOTIDE SEQUENCE</scope>
    <source>
        <strain evidence="2">JCM 15325</strain>
    </source>
</reference>
<keyword evidence="3" id="KW-1185">Reference proteome</keyword>
<evidence type="ECO:0000313" key="3">
    <source>
        <dbReference type="Proteomes" id="UP000654670"/>
    </source>
</evidence>
<dbReference type="SUPFAM" id="SSF55729">
    <property type="entry name" value="Acyl-CoA N-acyltransferases (Nat)"/>
    <property type="match status" value="1"/>
</dbReference>
<dbReference type="GO" id="GO:0016747">
    <property type="term" value="F:acyltransferase activity, transferring groups other than amino-acyl groups"/>
    <property type="evidence" value="ECO:0007669"/>
    <property type="project" value="InterPro"/>
</dbReference>
<proteinExistence type="predicted"/>
<dbReference type="InterPro" id="IPR016181">
    <property type="entry name" value="Acyl_CoA_acyltransferase"/>
</dbReference>
<evidence type="ECO:0000313" key="2">
    <source>
        <dbReference type="EMBL" id="GGL60927.1"/>
    </source>
</evidence>
<dbReference type="PANTHER" id="PTHR43415:SF3">
    <property type="entry name" value="GNAT-FAMILY ACETYLTRANSFERASE"/>
    <property type="match status" value="1"/>
</dbReference>